<keyword evidence="1" id="KW-0472">Membrane</keyword>
<feature type="transmembrane region" description="Helical" evidence="1">
    <location>
        <begin position="310"/>
        <end position="328"/>
    </location>
</feature>
<keyword evidence="1" id="KW-0812">Transmembrane</keyword>
<comment type="caution">
    <text evidence="3">The sequence shown here is derived from an EMBL/GenBank/DDBJ whole genome shotgun (WGS) entry which is preliminary data.</text>
</comment>
<dbReference type="InterPro" id="IPR002656">
    <property type="entry name" value="Acyl_transf_3_dom"/>
</dbReference>
<reference evidence="3 4" key="1">
    <citation type="journal article" date="2017" name="Gigascience">
        <title>Draft genome of the honey bee ectoparasitic mite, Tropilaelaps mercedesae, is shaped by the parasitic life history.</title>
        <authorList>
            <person name="Dong X."/>
            <person name="Armstrong S.D."/>
            <person name="Xia D."/>
            <person name="Makepeace B.L."/>
            <person name="Darby A.C."/>
            <person name="Kadowaki T."/>
        </authorList>
    </citation>
    <scope>NUCLEOTIDE SEQUENCE [LARGE SCALE GENOMIC DNA]</scope>
    <source>
        <strain evidence="3">Wuxi-XJTLU</strain>
    </source>
</reference>
<dbReference type="STRING" id="418985.A0A1V9XS89"/>
<dbReference type="OrthoDB" id="6487827at2759"/>
<dbReference type="InterPro" id="IPR006621">
    <property type="entry name" value="Nose-resist-to-fluoxetine_N"/>
</dbReference>
<keyword evidence="1" id="KW-1133">Transmembrane helix</keyword>
<dbReference type="EMBL" id="MNPL01004913">
    <property type="protein sequence ID" value="OQR76357.1"/>
    <property type="molecule type" value="Genomic_DNA"/>
</dbReference>
<dbReference type="SMART" id="SM00703">
    <property type="entry name" value="NRF"/>
    <property type="match status" value="1"/>
</dbReference>
<keyword evidence="4" id="KW-1185">Reference proteome</keyword>
<gene>
    <name evidence="3" type="ORF">BIW11_07829</name>
</gene>
<evidence type="ECO:0000313" key="4">
    <source>
        <dbReference type="Proteomes" id="UP000192247"/>
    </source>
</evidence>
<feature type="transmembrane region" description="Helical" evidence="1">
    <location>
        <begin position="445"/>
        <end position="462"/>
    </location>
</feature>
<accession>A0A1V9XS89</accession>
<dbReference type="InParanoid" id="A0A1V9XS89"/>
<proteinExistence type="predicted"/>
<feature type="transmembrane region" description="Helical" evidence="1">
    <location>
        <begin position="508"/>
        <end position="529"/>
    </location>
</feature>
<organism evidence="3 4">
    <name type="scientific">Tropilaelaps mercedesae</name>
    <dbReference type="NCBI Taxonomy" id="418985"/>
    <lineage>
        <taxon>Eukaryota</taxon>
        <taxon>Metazoa</taxon>
        <taxon>Ecdysozoa</taxon>
        <taxon>Arthropoda</taxon>
        <taxon>Chelicerata</taxon>
        <taxon>Arachnida</taxon>
        <taxon>Acari</taxon>
        <taxon>Parasitiformes</taxon>
        <taxon>Mesostigmata</taxon>
        <taxon>Gamasina</taxon>
        <taxon>Dermanyssoidea</taxon>
        <taxon>Laelapidae</taxon>
        <taxon>Tropilaelaps</taxon>
    </lineage>
</organism>
<dbReference type="AlphaFoldDB" id="A0A1V9XS89"/>
<dbReference type="PANTHER" id="PTHR11161:SF0">
    <property type="entry name" value="O-ACYLTRANSFERASE LIKE PROTEIN"/>
    <property type="match status" value="1"/>
</dbReference>
<dbReference type="Proteomes" id="UP000192247">
    <property type="component" value="Unassembled WGS sequence"/>
</dbReference>
<dbReference type="InterPro" id="IPR052728">
    <property type="entry name" value="O2_lipid_transport_reg"/>
</dbReference>
<feature type="domain" description="Nose resistant-to-fluoxetine protein N-terminal" evidence="2">
    <location>
        <begin position="55"/>
        <end position="176"/>
    </location>
</feature>
<feature type="transmembrane region" description="Helical" evidence="1">
    <location>
        <begin position="193"/>
        <end position="212"/>
    </location>
</feature>
<dbReference type="PANTHER" id="PTHR11161">
    <property type="entry name" value="O-ACYLTRANSFERASE"/>
    <property type="match status" value="1"/>
</dbReference>
<evidence type="ECO:0000313" key="3">
    <source>
        <dbReference type="EMBL" id="OQR76357.1"/>
    </source>
</evidence>
<dbReference type="Pfam" id="PF01757">
    <property type="entry name" value="Acyl_transf_3"/>
    <property type="match status" value="1"/>
</dbReference>
<feature type="transmembrane region" description="Helical" evidence="1">
    <location>
        <begin position="397"/>
        <end position="418"/>
    </location>
</feature>
<feature type="transmembrane region" description="Helical" evidence="1">
    <location>
        <begin position="474"/>
        <end position="496"/>
    </location>
</feature>
<dbReference type="Pfam" id="PF20146">
    <property type="entry name" value="NRF"/>
    <property type="match status" value="1"/>
</dbReference>
<feature type="transmembrane region" description="Helical" evidence="1">
    <location>
        <begin position="370"/>
        <end position="390"/>
    </location>
</feature>
<evidence type="ECO:0000256" key="1">
    <source>
        <dbReference type="SAM" id="Phobius"/>
    </source>
</evidence>
<sequence>MVRPASPQTLIERIQANLSSEWNEDLEPVIEPLARRLQKFFLPIAQEIAYDETLSPGCLQSLMRIAVGLRNFRIWALKFLDSNGGIGVNKVDGNAASLGGYDECLSIRVPQKDQLDQEFVGSPNATWPIELMEKLPIGMRVGICIPSKCENSIVTHLTQKDLSVRVMRCFSARVSYLKLITRKKSEENRDLDCVHGIRVFSSLWILLAHTYLGDVGLYDRGLHFLSVVRSPAFSIVVQGMLAVDTFFAITGIVVYRKLYSAIVKERILDRVCKYKRKMSVVTDFNWDHCNEKISVSKLVPMVLLRRGIRLLVPSLAVTCLLYILPLITSGPGMDAFYPYLRNNCDQRWWTLLLFINNFWSFEFTCMNNQWYNAADMQLLLIVILPAICIVRQPRQGLVAIAFFTIFSMAYTAFLTIYYNAAPTSVILPRQTLKVLQSTLRIGDQALPHLATVCVGILGGYLMEHRKDSKISSLGMWTGWLLSGALSFVVVFIITIWHRRGEISTAEAAAYAFLYRPLWGAFVVWLIFACGTGRARKYS</sequence>
<evidence type="ECO:0000259" key="2">
    <source>
        <dbReference type="SMART" id="SM00703"/>
    </source>
</evidence>
<dbReference type="GO" id="GO:0016747">
    <property type="term" value="F:acyltransferase activity, transferring groups other than amino-acyl groups"/>
    <property type="evidence" value="ECO:0007669"/>
    <property type="project" value="InterPro"/>
</dbReference>
<feature type="transmembrane region" description="Helical" evidence="1">
    <location>
        <begin position="232"/>
        <end position="255"/>
    </location>
</feature>
<protein>
    <submittedName>
        <fullName evidence="3">Nose resistant to fluoxetine protein 6-like</fullName>
    </submittedName>
</protein>
<name>A0A1V9XS89_9ACAR</name>